<dbReference type="PROSITE" id="PS50943">
    <property type="entry name" value="HTH_CROC1"/>
    <property type="match status" value="1"/>
</dbReference>
<proteinExistence type="predicted"/>
<dbReference type="Pfam" id="PF13560">
    <property type="entry name" value="HTH_31"/>
    <property type="match status" value="1"/>
</dbReference>
<dbReference type="EMBL" id="RJKL01000001">
    <property type="protein sequence ID" value="ROP28294.1"/>
    <property type="molecule type" value="Genomic_DNA"/>
</dbReference>
<reference evidence="2 3" key="1">
    <citation type="submission" date="2018-11" db="EMBL/GenBank/DDBJ databases">
        <title>Sequencing the genomes of 1000 actinobacteria strains.</title>
        <authorList>
            <person name="Klenk H.-P."/>
        </authorList>
    </citation>
    <scope>NUCLEOTIDE SEQUENCE [LARGE SCALE GENOMIC DNA]</scope>
    <source>
        <strain evidence="2 3">DSM 43634</strain>
    </source>
</reference>
<comment type="caution">
    <text evidence="2">The sequence shown here is derived from an EMBL/GenBank/DDBJ whole genome shotgun (WGS) entry which is preliminary data.</text>
</comment>
<dbReference type="OrthoDB" id="3358245at2"/>
<accession>A0A3N1GDQ1</accession>
<protein>
    <submittedName>
        <fullName evidence="2">Helix-turn-helix protein</fullName>
    </submittedName>
</protein>
<name>A0A3N1GDQ1_9ACTN</name>
<organism evidence="2 3">
    <name type="scientific">Couchioplanes caeruleus</name>
    <dbReference type="NCBI Taxonomy" id="56438"/>
    <lineage>
        <taxon>Bacteria</taxon>
        <taxon>Bacillati</taxon>
        <taxon>Actinomycetota</taxon>
        <taxon>Actinomycetes</taxon>
        <taxon>Micromonosporales</taxon>
        <taxon>Micromonosporaceae</taxon>
        <taxon>Couchioplanes</taxon>
    </lineage>
</organism>
<dbReference type="GO" id="GO:0003677">
    <property type="term" value="F:DNA binding"/>
    <property type="evidence" value="ECO:0007669"/>
    <property type="project" value="InterPro"/>
</dbReference>
<dbReference type="CDD" id="cd00093">
    <property type="entry name" value="HTH_XRE"/>
    <property type="match status" value="1"/>
</dbReference>
<evidence type="ECO:0000313" key="3">
    <source>
        <dbReference type="Proteomes" id="UP000271683"/>
    </source>
</evidence>
<dbReference type="Gene3D" id="1.10.260.40">
    <property type="entry name" value="lambda repressor-like DNA-binding domains"/>
    <property type="match status" value="1"/>
</dbReference>
<dbReference type="InterPro" id="IPR001387">
    <property type="entry name" value="Cro/C1-type_HTH"/>
</dbReference>
<gene>
    <name evidence="2" type="ORF">EDD30_1038</name>
</gene>
<evidence type="ECO:0000259" key="1">
    <source>
        <dbReference type="PROSITE" id="PS50943"/>
    </source>
</evidence>
<dbReference type="SUPFAM" id="SSF47413">
    <property type="entry name" value="lambda repressor-like DNA-binding domains"/>
    <property type="match status" value="1"/>
</dbReference>
<dbReference type="Proteomes" id="UP000271683">
    <property type="component" value="Unassembled WGS sequence"/>
</dbReference>
<dbReference type="InterPro" id="IPR010982">
    <property type="entry name" value="Lambda_DNA-bd_dom_sf"/>
</dbReference>
<evidence type="ECO:0000313" key="2">
    <source>
        <dbReference type="EMBL" id="ROP28294.1"/>
    </source>
</evidence>
<feature type="domain" description="HTH cro/C1-type" evidence="1">
    <location>
        <begin position="160"/>
        <end position="214"/>
    </location>
</feature>
<sequence length="239" mass="25947">MEPGDARIILIDDLRSFVDGRRAEVARTSADGVELLDRCWPGIVQAEALQPVGLAVLPSFFNDLLGELPWWNGIWRVIHVEPAHPREIASDHDRQMNRCTEVSVPGTLSGDPGQTLPFFGRVRFQGDRLLRFQAKIADTVVGPALAEAGTPEPHPFGAALRKLMDNRGVSVKDLAMRTARAMSTINAVQTGWHNPHPVLIREIARALDIPEADLAAIAGVDDATFGVAEDTSTQLGGPQ</sequence>
<dbReference type="AlphaFoldDB" id="A0A3N1GDQ1"/>